<evidence type="ECO:0000256" key="1">
    <source>
        <dbReference type="ARBA" id="ARBA00022723"/>
    </source>
</evidence>
<keyword evidence="1 5" id="KW-0479">Metal-binding</keyword>
<evidence type="ECO:0000313" key="8">
    <source>
        <dbReference type="Proteomes" id="UP000025171"/>
    </source>
</evidence>
<dbReference type="RefSeq" id="WP_035613843.1">
    <property type="nucleotide sequence ID" value="NZ_ARYK01000001.1"/>
</dbReference>
<evidence type="ECO:0000256" key="5">
    <source>
        <dbReference type="HAMAP-Rule" id="MF_01962"/>
    </source>
</evidence>
<feature type="binding site" evidence="5">
    <location>
        <position position="197"/>
    </location>
    <ligand>
        <name>Zn(2+)</name>
        <dbReference type="ChEBI" id="CHEBI:29105"/>
        <note>catalytic</note>
    </ligand>
</feature>
<dbReference type="GO" id="GO:0000034">
    <property type="term" value="F:adenine deaminase activity"/>
    <property type="evidence" value="ECO:0007669"/>
    <property type="project" value="UniProtKB-UniRule"/>
</dbReference>
<feature type="binding site" evidence="5">
    <location>
        <position position="278"/>
    </location>
    <ligand>
        <name>Zn(2+)</name>
        <dbReference type="ChEBI" id="CHEBI:29105"/>
        <note>catalytic</note>
    </ligand>
</feature>
<dbReference type="NCBIfam" id="TIGR01430">
    <property type="entry name" value="aden_deam"/>
    <property type="match status" value="1"/>
</dbReference>
<dbReference type="InterPro" id="IPR001365">
    <property type="entry name" value="A_deaminase_dom"/>
</dbReference>
<gene>
    <name evidence="7" type="ORF">HJO_04330</name>
</gene>
<feature type="site" description="Important for catalytic activity" evidence="5">
    <location>
        <position position="221"/>
    </location>
</feature>
<dbReference type="PANTHER" id="PTHR43114:SF6">
    <property type="entry name" value="ADENINE DEAMINASE"/>
    <property type="match status" value="1"/>
</dbReference>
<evidence type="ECO:0000256" key="2">
    <source>
        <dbReference type="ARBA" id="ARBA00022801"/>
    </source>
</evidence>
<protein>
    <recommendedName>
        <fullName evidence="5">Adenine deaminase</fullName>
        <shortName evidence="5">ADE</shortName>
        <ecNumber evidence="5">3.5.4.2</ecNumber>
    </recommendedName>
    <alternativeName>
        <fullName evidence="5">Adenine aminohydrolase</fullName>
        <shortName evidence="5">AAH</shortName>
    </alternativeName>
</protein>
<evidence type="ECO:0000259" key="6">
    <source>
        <dbReference type="Pfam" id="PF00962"/>
    </source>
</evidence>
<dbReference type="InterPro" id="IPR006330">
    <property type="entry name" value="Ado/ade_deaminase"/>
</dbReference>
<sequence>MTDRAALIAKLPKAELHLHIEGSFEPEMMLAIAERNRVDIPFKTLAQAKAAYNFANLQEFLDLYYQGMNVLRVEQDFHDLTWAYLNRAKADNVRHVEMFYDPQAHTERGVAFGTVTDGILSALERGEKELGITSKLIMSFLRHLSEEDGFALLEESRPWHNRFVGVGLDSSEVGHPPLKFERLFAECRRLGFKLCMHAGEEGPPDYVREALLDIGIDRLDHGNRSMEDPALVAALRDTQIPLTNCPLSNLSLCVIGDLKESPLKAQLEAGLLVTVNSDDPAYFGGYVNQNYQAIADALDLSDDQLVQLARNSFTGAFLNDADKARHLSEIDKALGI</sequence>
<dbReference type="InterPro" id="IPR028892">
    <property type="entry name" value="ADE"/>
</dbReference>
<dbReference type="GO" id="GO:0008270">
    <property type="term" value="F:zinc ion binding"/>
    <property type="evidence" value="ECO:0007669"/>
    <property type="project" value="UniProtKB-UniRule"/>
</dbReference>
<feature type="binding site" evidence="5">
    <location>
        <position position="279"/>
    </location>
    <ligand>
        <name>substrate</name>
    </ligand>
</feature>
<keyword evidence="4 5" id="KW-0546">Nucleotide metabolism</keyword>
<feature type="domain" description="Adenosine deaminase" evidence="6">
    <location>
        <begin position="12"/>
        <end position="332"/>
    </location>
</feature>
<dbReference type="GO" id="GO:0043103">
    <property type="term" value="P:hypoxanthine salvage"/>
    <property type="evidence" value="ECO:0007669"/>
    <property type="project" value="UniProtKB-UniRule"/>
</dbReference>
<dbReference type="Gene3D" id="3.20.20.140">
    <property type="entry name" value="Metal-dependent hydrolases"/>
    <property type="match status" value="1"/>
</dbReference>
<dbReference type="GO" id="GO:0005829">
    <property type="term" value="C:cytosol"/>
    <property type="evidence" value="ECO:0007669"/>
    <property type="project" value="TreeGrafter"/>
</dbReference>
<feature type="active site" description="Proton donor" evidence="5">
    <location>
        <position position="200"/>
    </location>
</feature>
<reference evidence="7 8" key="1">
    <citation type="journal article" date="2014" name="Antonie Van Leeuwenhoek">
        <title>Hyphomonas beringensis sp. nov. and Hyphomonas chukchiensis sp. nov., isolated from surface seawater of the Bering Sea and Chukchi Sea.</title>
        <authorList>
            <person name="Li C."/>
            <person name="Lai Q."/>
            <person name="Li G."/>
            <person name="Dong C."/>
            <person name="Wang J."/>
            <person name="Liao Y."/>
            <person name="Shao Z."/>
        </authorList>
    </citation>
    <scope>NUCLEOTIDE SEQUENCE [LARGE SCALE GENOMIC DNA]</scope>
    <source>
        <strain evidence="7 8">MHS-2</strain>
    </source>
</reference>
<dbReference type="GO" id="GO:0006146">
    <property type="term" value="P:adenine catabolic process"/>
    <property type="evidence" value="ECO:0007669"/>
    <property type="project" value="UniProtKB-UniRule"/>
</dbReference>
<evidence type="ECO:0000313" key="7">
    <source>
        <dbReference type="EMBL" id="KCZ94574.1"/>
    </source>
</evidence>
<comment type="function">
    <text evidence="5">Catalyzes the hydrolytic deamination of adenine to hypoxanthine. Plays an important role in the purine salvage pathway and in nitrogen catabolism.</text>
</comment>
<feature type="binding site" evidence="5">
    <location>
        <position position="19"/>
    </location>
    <ligand>
        <name>Zn(2+)</name>
        <dbReference type="ChEBI" id="CHEBI:29105"/>
        <note>catalytic</note>
    </ligand>
</feature>
<keyword evidence="3 5" id="KW-0862">Zinc</keyword>
<dbReference type="CDD" id="cd01320">
    <property type="entry name" value="ADA"/>
    <property type="match status" value="1"/>
</dbReference>
<dbReference type="EC" id="3.5.4.2" evidence="5"/>
<accession>A0A059FV93</accession>
<dbReference type="SUPFAM" id="SSF51556">
    <property type="entry name" value="Metallo-dependent hydrolases"/>
    <property type="match status" value="1"/>
</dbReference>
<dbReference type="STRING" id="1280950.HJO_04330"/>
<dbReference type="Proteomes" id="UP000025171">
    <property type="component" value="Unassembled WGS sequence"/>
</dbReference>
<comment type="caution">
    <text evidence="7">The sequence shown here is derived from an EMBL/GenBank/DDBJ whole genome shotgun (WGS) entry which is preliminary data.</text>
</comment>
<evidence type="ECO:0000256" key="3">
    <source>
        <dbReference type="ARBA" id="ARBA00022833"/>
    </source>
</evidence>
<proteinExistence type="inferred from homology"/>
<comment type="catalytic activity">
    <reaction evidence="5">
        <text>adenine + H2O + H(+) = hypoxanthine + NH4(+)</text>
        <dbReference type="Rhea" id="RHEA:23688"/>
        <dbReference type="ChEBI" id="CHEBI:15377"/>
        <dbReference type="ChEBI" id="CHEBI:15378"/>
        <dbReference type="ChEBI" id="CHEBI:16708"/>
        <dbReference type="ChEBI" id="CHEBI:17368"/>
        <dbReference type="ChEBI" id="CHEBI:28938"/>
        <dbReference type="EC" id="3.5.4.2"/>
    </reaction>
</comment>
<evidence type="ECO:0000256" key="4">
    <source>
        <dbReference type="ARBA" id="ARBA00023080"/>
    </source>
</evidence>
<dbReference type="AlphaFoldDB" id="A0A059FV93"/>
<comment type="cofactor">
    <cofactor evidence="5">
        <name>Zn(2+)</name>
        <dbReference type="ChEBI" id="CHEBI:29105"/>
    </cofactor>
    <text evidence="5">Binds 1 zinc ion per subunit.</text>
</comment>
<organism evidence="7 8">
    <name type="scientific">Hyphomonas johnsonii MHS-2</name>
    <dbReference type="NCBI Taxonomy" id="1280950"/>
    <lineage>
        <taxon>Bacteria</taxon>
        <taxon>Pseudomonadati</taxon>
        <taxon>Pseudomonadota</taxon>
        <taxon>Alphaproteobacteria</taxon>
        <taxon>Hyphomonadales</taxon>
        <taxon>Hyphomonadaceae</taxon>
        <taxon>Hyphomonas</taxon>
    </lineage>
</organism>
<dbReference type="OrthoDB" id="105475at2"/>
<dbReference type="GO" id="GO:0009117">
    <property type="term" value="P:nucleotide metabolic process"/>
    <property type="evidence" value="ECO:0007669"/>
    <property type="project" value="UniProtKB-KW"/>
</dbReference>
<dbReference type="PANTHER" id="PTHR43114">
    <property type="entry name" value="ADENINE DEAMINASE"/>
    <property type="match status" value="1"/>
</dbReference>
<dbReference type="Pfam" id="PF00962">
    <property type="entry name" value="A_deaminase"/>
    <property type="match status" value="1"/>
</dbReference>
<dbReference type="NCBIfam" id="NF006850">
    <property type="entry name" value="PRK09358.1-6"/>
    <property type="match status" value="1"/>
</dbReference>
<dbReference type="PATRIC" id="fig|1280950.3.peg.881"/>
<dbReference type="EMBL" id="ARYK01000001">
    <property type="protein sequence ID" value="KCZ94574.1"/>
    <property type="molecule type" value="Genomic_DNA"/>
</dbReference>
<dbReference type="HAMAP" id="MF_01962">
    <property type="entry name" value="Adenine_deaminase"/>
    <property type="match status" value="1"/>
</dbReference>
<dbReference type="InterPro" id="IPR032466">
    <property type="entry name" value="Metal_Hydrolase"/>
</dbReference>
<name>A0A059FV93_9PROT</name>
<dbReference type="eggNOG" id="COG1816">
    <property type="taxonomic scope" value="Bacteria"/>
</dbReference>
<comment type="similarity">
    <text evidence="5">Belongs to the metallo-dependent hydrolases superfamily. Adenosine and AMP deaminases family. Adenine deaminase type 2 subfamily.</text>
</comment>
<keyword evidence="8" id="KW-1185">Reference proteome</keyword>
<feature type="binding site" evidence="5">
    <location>
        <position position="17"/>
    </location>
    <ligand>
        <name>Zn(2+)</name>
        <dbReference type="ChEBI" id="CHEBI:29105"/>
        <note>catalytic</note>
    </ligand>
</feature>
<keyword evidence="2 5" id="KW-0378">Hydrolase</keyword>